<dbReference type="PROSITE" id="PS50221">
    <property type="entry name" value="GAIN_B"/>
    <property type="match status" value="1"/>
</dbReference>
<dbReference type="CDD" id="cd01752">
    <property type="entry name" value="PLAT_polycystin"/>
    <property type="match status" value="1"/>
</dbReference>
<evidence type="ECO:0000259" key="23">
    <source>
        <dbReference type="PROSITE" id="PS51212"/>
    </source>
</evidence>
<dbReference type="PROSITE" id="PS51212">
    <property type="entry name" value="WSC"/>
    <property type="match status" value="1"/>
</dbReference>
<feature type="domain" description="PLAT" evidence="20">
    <location>
        <begin position="3082"/>
        <end position="3198"/>
    </location>
</feature>
<dbReference type="Ensembl" id="ENSLACT00000016109.1">
    <property type="protein sequence ID" value="ENSLACP00000015998.1"/>
    <property type="gene ID" value="ENSLACG00000014088.1"/>
</dbReference>
<evidence type="ECO:0000256" key="13">
    <source>
        <dbReference type="ARBA" id="ARBA00023180"/>
    </source>
</evidence>
<dbReference type="InterPro" id="IPR016186">
    <property type="entry name" value="C-type_lectin-like/link_sf"/>
</dbReference>
<dbReference type="Proteomes" id="UP000008672">
    <property type="component" value="Unassembled WGS sequence"/>
</dbReference>
<sequence length="4290" mass="480156">DVSNNQLSEVRPEQLLEFYNLQGLDLSKNAVFTLEAGIFSGLSSLSSVKLGSNRYVCDCSLAWLKEWLQKDYTVIKDKEDIRCSKPASLANSPIVSVDFTSLPCADSFISCVTDPENLQDTILLYTYFGPETQARNSCNLLCHQRGQTHYSLDTKDRCLCGSITRTALSEGDLAACTPVCSNAILSRVCNRTVIHTVYPVQVDVCVVPSQMPLEILKKIYHHITYLSLPGTVYLWNFGDGSESFSTSDAVAHYKYSLTGTYKVNVEAQTDSYRLLKQSVEVTVVMPVEQLELECPQVVETRHSIDIWIQTRKGTHLSAICFFVRVGGQPKDVVQNVSSCPRGGQIHLSNLNCYWLNQAKDSWQNARSSCQQTPGGDLVLVNSQDVQKFLQEAFSPRNQVWIGLRNTGSLEEFRWVDGSSTKSFQNWGHKEKPKTGCVQMELHSEGVWKEKSCNQKAQYICEKQGGGTVASLPNVSLFLTGLPVFTGVYAVKNVSALLIPPNPDNLKIELMLFPGLWFSHAGLVASIELVTQEMKQTKQVRFQIFRPYCSPNFYLIPPGKYLSKLNCSSQPLCNTTGGCPSGEQWCHLREGCLPTMSPCSSYAFENMTSNILPIPNPPRYNLPSSLIILNTPKPGQVVFQVLLMGKEIHVYPDDIIVIQHDGKAGSLINCQQSTSSPWRQSYLSLVRSSWWEKELMSLPSSTWVDSVVCDLRVLYTDDMQSFAVTPLLNIGQTDPGIYSYTVTVQNPISTTTATCTVETRTQISGLQIIYPQPVNGKINIPTNQETIIVVKIITGSNATATWSAPIKQKGVKFHDSCPVSIRSCAPACRRDTKDTWFSFVHVTVTELRSDILNVSVSNEISSQNISVGIQSHDVIKGLQMIPAGSRRMLVDVSQVFSAIVTHGTSVTYTWVIDNMSMFAYTGQTYSVIFKRPAIYKLKVIAENPISAQSVEAELTADIMNPLADPEFVLVPDVITVNIPQTFTFGVKVDMSIEVTFRWSFGDGSVEVQHSFSPPYDSKLLQPDPGIKRIYFWDKMTYTYMQPGDYTIRVQAFNNYDRVEKISKVQVYSPLISVSFVLTPQYPLINQHIKLEAYPQPSSYGIRYSWNFNDGSPVQEGTKSTVDHAFEKRGTYNITLQANNSISTVSSSMIVAVGESVTGLDVNSNAPSELGSATSVYGILVTGTNVSWTFDMGDGHIYKNMSNSSVNHIYTSEGNYSVTVIASNDVSSANQSITVEVYKLKIIGLIPLDCQVSGETTLFEAKTTGNVAHLKLFWNFGDGSPPIIVNGSSTVLHSYLAAGSYSINVTVLSILNMDSYQGSICVEDLIASVRLEVSDGAIALGEELTFFAKVVPNPDQQHHYEYQWNFGTKESPILSNQKFTYRYTKKGSYLATVIVSNKISRKNDSSLIIVQKPLKKISITHDSENQAVLALNRSYLFTAEVSTDANLSFTWYFGDGTSKEGQNVTYTYNTTGEFNITVVGGNLVSRQESTLEVVVITPITKLILSPNNTVAETRQAVTFTVSFSTGDQVQYFWAICALCEFQEGTSLFTRTFLKPGTFQIFAMVENAVSKETSCVSIRILEKVQGLQISSEDLILGKYVAAKESFTLSAQITFGSNVTFHWIIYQGPDIAFTGTGQFILYICNTSGELIVELKAKNALGETSQILALQIVERVSGVKVHSATDSVAVRKPANLTVTVNSGSNLFYLWYLESNKQHLLSNVSSVSYIYYFPGSVVVNVTVGNVLGSSNGSTELRIQEPISAVSFTILELIHTFYAPSNTVLQFQGDAVQGTDIIWVWKFPNEKMMTLFIQQEIAYSFTDAAVYQVTLNASNDVSWEAVSQNITVQDCIIGFAINIDRTTTCICCPITFHLAVQEGTEVKYSLNFTSESSAVRLKGDTYEYLFSATGQHLVIATAENNVSTQSESVMIQVAENVKGLHLVNCCFPVIESRKVINFTAEVQSGSNITYRWNFHLPGYMDYKTVGKSAVYTPLGEGRLTIEVEATNTICSVSNTETIEVQVPIASAMLSSNGTNIFVDQLVTFRVAVTGGSDIYYKWSFGDSNKTFIGQNNTVLYKYKTTGDFVVEVKVYNNISFIITQLTVTVQNLECQVPVLQFVDPHYTILRSRTNYFEVNVDLKGCTSYKACYFWQVFRTYDCEDLQKEGRLLLDNVGVVTPFLVLPKLSLNVGTYCLQFTVSLQDTPLQQKVFLNVSVVHSKLVPIIRGGSQRVWSIGLDLVLDGTKSYDPDVGVEEDSSLLYHWHCELQKNVASCCPRFLENNTSITIPKAMLCQSTIYVFTLAIGKPGREVAFATQTVSVWSRRTLSVMIECQSCSALSSYEVSRSIHVTLSGQCRNCNDKTLYKWTSHSSDGKPLILDSTTTSTGDSNRDLVVRQGVLKDGVNYTFTLTATYPMRRQWGLSSITLAPNKPPQDGVCTIQPESIIYVLETSLVYHCTGWRDEDSSLVQLIYTLIAETYMTDTGHCQRFYLYRGIKSSFSTLVPSGNHGNDSTVNIIIEIEDSLGAKTTALNQTLKVLMPELPSDFKDVTDWLKSKTQSELWGVVQQGNPQDVIPYTIALISTLNQVQNISSNCLKKKNSENSYEQLDDRISIRSNITLTLTSLNISTMEDVTQLSAALAQCVAVPKEFVSEMCQKKTLDVTKKMVEIITMETEQGDATPVFTGTSILEILGDMLHLGGSMAALDIARSSNVSADISSDIAVSAFNLTNSLMKSLMRSRVLNEETLSLMVSKIGIQGKKTNPFTLLCSKPTDWCHFIIPQELFSQLSENHEVVQVVMNFSVNPFPFNFIDNYTISTGLASLEFTTPEGTQIPVNNLTSKSAIRVKLTTENNSHSKANLTIIHIPPRESINFTVRGVNREMAAGLYMNINFTKLQDSKQTQEREPFVCVYIHYNEFPNESYYTLMNEITLSSATESGSREVTIFLSPKYDDTTKDYYVNITNHFTSLHVNASVKVYYCLCQYFSFHSMHWSTQGLAPMAVTSETEAVCQAQHLTVFGASLFVPLEAITFFPLVRTSYFYLLNTNRPAQNHIVVITCVILFASYIVMVLIAHKLDYIDINRVGIVPLCGHSGRYKYQVMVKTGWGRGSVKGTTAHVGISLYGLNKSGSRHLDKEGGFQRNSLDVFQIETDANLGEIWKIRIWHDNTGLDPSWFLQHVIVWDKQMDNLYFFLVKDWLSVENEKNEGMVEKEFLAACPQELRHFSRIFHAQLCRGITDKHTWLSIWDRPPRSRFTRAQRITCCTLLLYLSLATSTVWYGAVGHKSERNPVANNLFANEESVAVGIVVSVVVFPVYLLFSFLFRKTRSKVTIEDPDPPPVESQTIEMEVCLDHSNFSSSSFLSIPGGLDSIMDVSSDRFTSASMNFVKHWPSCDTIFDIPDLLSSDFSATCSRNLKRKKALLKLGIESPVTSDDDPLSFSVSDSESGLLSEEAFAAAAYIVPAFSSSVFTSLKFSLVSCTKKGEPSQTECLFEIGACEPPVTLSLTPAQAGKPSVTTLGVPRSPPRWLFPHWLVTVTYLLSFLVIAGCITITILYGASFPNSVVLMWLISVLSSFLSSFFLLEPLKLLVEALFAALVTKPVDPEEDDTLVEEPLIKKSPERISKVRAPCGYGLLQAKEEARKVRALRTLMKNCIVHMLFLLVVLMINYQGCFRDNNARFLYAAVKQSIIVTTRQGFNFTKIGGSGDLWQWMDSVLLVYLYNNPSQTLVGVPRLRQERLVEGRSWNLYWYSSCPPPPKASVISCEKKKKAFHDYRLIQSRCSRGIKNTTKQKKPSFLLAWYWGELGVYSGSGHTRELANNSADTRMILRELQKSNWIDKMSRAVFIEFNQYNYNVNLYIVVTLMIEFPPIGSAIPSFTIQPLYMLRSSTGVDLLLFLMVLLLVFCLCFLYFELLLLFREGFMYFKQGWRYLQIFIILLSAAIVCTHFAWIWLADIQLERYKQNQEAFTSFQTVAFLAETVRDLSAVLLSVLIIKIVRQLRFVRRWSAFGKTFQRALCDLSAAAFFFFLFILFFAQCAYLFFSATVEDFRTFRRAFYSLISILRSNMSLQRVTEMYPVLGPIFFSSYIMCLLWITRHFFTAIIIHSYQGVRSEMYRPAMEPQDYEMIEFFIKRFKLWIGLSKTKEFRHKVKFEGMESLPSRSSRNSKISKLPSANTELHYSGSTVSSGSMRSEELNILESPTSEMYDVEFYLDQLLPTVNSLLNQFDRVNKVTEDLYNLESPVWGIPGRRAWQSGPPLSADFSQRSAQTPAVSSKMRPKSEEGQGRLGSESSQQQMPVKKKAWQTEG</sequence>
<reference evidence="24" key="2">
    <citation type="submission" date="2025-08" db="UniProtKB">
        <authorList>
            <consortium name="Ensembl"/>
        </authorList>
    </citation>
    <scope>IDENTIFICATION</scope>
</reference>
<feature type="domain" description="PKD" evidence="19">
    <location>
        <begin position="229"/>
        <end position="290"/>
    </location>
</feature>
<evidence type="ECO:0000259" key="18">
    <source>
        <dbReference type="PROSITE" id="PS50041"/>
    </source>
</evidence>
<feature type="domain" description="C-type lectin" evidence="18">
    <location>
        <begin position="348"/>
        <end position="461"/>
    </location>
</feature>
<dbReference type="Pfam" id="PF00801">
    <property type="entry name" value="PKD"/>
    <property type="match status" value="12"/>
</dbReference>
<keyword evidence="25" id="KW-1185">Reference proteome</keyword>
<feature type="region of interest" description="Disordered" evidence="16">
    <location>
        <begin position="4238"/>
        <end position="4290"/>
    </location>
</feature>
<dbReference type="SMART" id="SM00034">
    <property type="entry name" value="CLECT"/>
    <property type="match status" value="1"/>
</dbReference>
<feature type="domain" description="PKD" evidence="19">
    <location>
        <begin position="2018"/>
        <end position="2099"/>
    </location>
</feature>
<keyword evidence="5" id="KW-0433">Leucine-rich repeat</keyword>
<feature type="domain" description="PKD" evidence="19">
    <location>
        <begin position="1180"/>
        <end position="1235"/>
    </location>
</feature>
<dbReference type="Gene3D" id="2.60.40.10">
    <property type="entry name" value="Immunoglobulins"/>
    <property type="match status" value="8"/>
</dbReference>
<dbReference type="Pfam" id="PF20519">
    <property type="entry name" value="Polycystin_dom"/>
    <property type="match status" value="1"/>
</dbReference>
<dbReference type="SMART" id="SM00089">
    <property type="entry name" value="PKD"/>
    <property type="match status" value="13"/>
</dbReference>
<evidence type="ECO:0000256" key="9">
    <source>
        <dbReference type="ARBA" id="ARBA00022989"/>
    </source>
</evidence>
<dbReference type="EMBL" id="AFYH01091833">
    <property type="status" value="NOT_ANNOTATED_CDS"/>
    <property type="molecule type" value="Genomic_DNA"/>
</dbReference>
<reference evidence="25" key="1">
    <citation type="submission" date="2011-08" db="EMBL/GenBank/DDBJ databases">
        <title>The draft genome of Latimeria chalumnae.</title>
        <authorList>
            <person name="Di Palma F."/>
            <person name="Alfoldi J."/>
            <person name="Johnson J."/>
            <person name="Berlin A."/>
            <person name="Gnerre S."/>
            <person name="Jaffe D."/>
            <person name="MacCallum I."/>
            <person name="Young S."/>
            <person name="Walker B.J."/>
            <person name="Lander E."/>
            <person name="Lindblad-Toh K."/>
        </authorList>
    </citation>
    <scope>NUCLEOTIDE SEQUENCE [LARGE SCALE GENOMIC DNA]</scope>
    <source>
        <strain evidence="25">Wild caught</strain>
    </source>
</reference>
<dbReference type="InterPro" id="IPR000483">
    <property type="entry name" value="Cys-rich_flank_reg_C"/>
</dbReference>
<evidence type="ECO:0000259" key="19">
    <source>
        <dbReference type="PROSITE" id="PS50093"/>
    </source>
</evidence>
<evidence type="ECO:0000256" key="15">
    <source>
        <dbReference type="PROSITE-ProRule" id="PRU00152"/>
    </source>
</evidence>
<keyword evidence="6 17" id="KW-0812">Transmembrane</keyword>
<dbReference type="Gene3D" id="3.80.10.10">
    <property type="entry name" value="Ribonuclease Inhibitor"/>
    <property type="match status" value="1"/>
</dbReference>
<keyword evidence="8" id="KW-0677">Repeat</keyword>
<feature type="transmembrane region" description="Helical" evidence="17">
    <location>
        <begin position="4000"/>
        <end position="4025"/>
    </location>
</feature>
<dbReference type="SMART" id="SM00303">
    <property type="entry name" value="GPS"/>
    <property type="match status" value="1"/>
</dbReference>
<feature type="domain" description="WSC" evidence="23">
    <location>
        <begin position="105"/>
        <end position="201"/>
    </location>
</feature>
<dbReference type="InterPro" id="IPR022409">
    <property type="entry name" value="PKD/Chitinase_dom"/>
</dbReference>
<feature type="compositionally biased region" description="Polar residues" evidence="16">
    <location>
        <begin position="4244"/>
        <end position="4255"/>
    </location>
</feature>
<dbReference type="InterPro" id="IPR016187">
    <property type="entry name" value="CTDL_fold"/>
</dbReference>
<dbReference type="GO" id="GO:0005261">
    <property type="term" value="F:monoatomic cation channel activity"/>
    <property type="evidence" value="ECO:0007669"/>
    <property type="project" value="TreeGrafter"/>
</dbReference>
<dbReference type="GO" id="GO:0005929">
    <property type="term" value="C:cilium"/>
    <property type="evidence" value="ECO:0007669"/>
    <property type="project" value="UniProtKB-SubCell"/>
</dbReference>
<dbReference type="PANTHER" id="PTHR46730">
    <property type="entry name" value="POLYCYSTIN-1"/>
    <property type="match status" value="1"/>
</dbReference>
<dbReference type="GO" id="GO:0005886">
    <property type="term" value="C:plasma membrane"/>
    <property type="evidence" value="ECO:0007669"/>
    <property type="project" value="UniProtKB-SubCell"/>
</dbReference>
<feature type="domain" description="PKD" evidence="19">
    <location>
        <begin position="1428"/>
        <end position="1500"/>
    </location>
</feature>
<dbReference type="SMART" id="SM00308">
    <property type="entry name" value="LH2"/>
    <property type="match status" value="1"/>
</dbReference>
<dbReference type="SMART" id="SM00082">
    <property type="entry name" value="LRRCT"/>
    <property type="match status" value="1"/>
</dbReference>
<dbReference type="Pfam" id="PF00059">
    <property type="entry name" value="Lectin_C"/>
    <property type="match status" value="1"/>
</dbReference>
<dbReference type="HOGENOM" id="CLU_000173_0_0_1"/>
<dbReference type="EMBL" id="AFYH01091831">
    <property type="status" value="NOT_ANNOTATED_CDS"/>
    <property type="molecule type" value="Genomic_DNA"/>
</dbReference>
<dbReference type="EMBL" id="AFYH01091832">
    <property type="status" value="NOT_ANNOTATED_CDS"/>
    <property type="molecule type" value="Genomic_DNA"/>
</dbReference>
<evidence type="ECO:0000256" key="3">
    <source>
        <dbReference type="ARBA" id="ARBA00007200"/>
    </source>
</evidence>
<dbReference type="PROSITE" id="PS50095">
    <property type="entry name" value="PLAT"/>
    <property type="match status" value="1"/>
</dbReference>
<feature type="transmembrane region" description="Helical" evidence="17">
    <location>
        <begin position="4058"/>
        <end position="4077"/>
    </location>
</feature>
<feature type="domain" description="REJ" evidence="22">
    <location>
        <begin position="2103"/>
        <end position="2801"/>
    </location>
</feature>
<dbReference type="InterPro" id="IPR035986">
    <property type="entry name" value="PKD_dom_sf"/>
</dbReference>
<evidence type="ECO:0000256" key="8">
    <source>
        <dbReference type="ARBA" id="ARBA00022737"/>
    </source>
</evidence>
<evidence type="ECO:0008006" key="26">
    <source>
        <dbReference type="Google" id="ProtNLM"/>
    </source>
</evidence>
<proteinExistence type="inferred from homology"/>
<dbReference type="Pfam" id="PF02010">
    <property type="entry name" value="REJ"/>
    <property type="match status" value="1"/>
</dbReference>
<protein>
    <recommendedName>
        <fullName evidence="26">Polycystin 1, transient receptor potential channel interacting</fullName>
    </recommendedName>
</protein>
<dbReference type="InterPro" id="IPR001611">
    <property type="entry name" value="Leu-rich_rpt"/>
</dbReference>
<evidence type="ECO:0000259" key="20">
    <source>
        <dbReference type="PROSITE" id="PS50095"/>
    </source>
</evidence>
<keyword evidence="7" id="KW-0732">Signal</keyword>
<feature type="transmembrane region" description="Helical" evidence="17">
    <location>
        <begin position="3517"/>
        <end position="3542"/>
    </location>
</feature>
<feature type="compositionally biased region" description="Basic residues" evidence="16">
    <location>
        <begin position="4281"/>
        <end position="4290"/>
    </location>
</feature>
<comment type="caution">
    <text evidence="15">Lacks conserved residue(s) required for the propagation of feature annotation.</text>
</comment>
<evidence type="ECO:0000313" key="24">
    <source>
        <dbReference type="Ensembl" id="ENSLACP00000015998.1"/>
    </source>
</evidence>
<evidence type="ECO:0000256" key="2">
    <source>
        <dbReference type="ARBA" id="ARBA00004651"/>
    </source>
</evidence>
<keyword evidence="11 17" id="KW-0472">Membrane</keyword>
<dbReference type="PROSITE" id="PS50093">
    <property type="entry name" value="PKD"/>
    <property type="match status" value="10"/>
</dbReference>
<reference evidence="24" key="3">
    <citation type="submission" date="2025-09" db="UniProtKB">
        <authorList>
            <consortium name="Ensembl"/>
        </authorList>
    </citation>
    <scope>IDENTIFICATION</scope>
</reference>
<organism evidence="24 25">
    <name type="scientific">Latimeria chalumnae</name>
    <name type="common">Coelacanth</name>
    <dbReference type="NCBI Taxonomy" id="7897"/>
    <lineage>
        <taxon>Eukaryota</taxon>
        <taxon>Metazoa</taxon>
        <taxon>Chordata</taxon>
        <taxon>Craniata</taxon>
        <taxon>Vertebrata</taxon>
        <taxon>Euteleostomi</taxon>
        <taxon>Coelacanthiformes</taxon>
        <taxon>Coelacanthidae</taxon>
        <taxon>Latimeria</taxon>
    </lineage>
</organism>
<evidence type="ECO:0000256" key="1">
    <source>
        <dbReference type="ARBA" id="ARBA00004138"/>
    </source>
</evidence>
<feature type="domain" description="PKD" evidence="19">
    <location>
        <begin position="992"/>
        <end position="1072"/>
    </location>
</feature>
<evidence type="ECO:0000259" key="21">
    <source>
        <dbReference type="PROSITE" id="PS50221"/>
    </source>
</evidence>
<dbReference type="EMBL" id="AFYH01091836">
    <property type="status" value="NOT_ANNOTATED_CDS"/>
    <property type="molecule type" value="Genomic_DNA"/>
</dbReference>
<feature type="domain" description="PKD" evidence="19">
    <location>
        <begin position="1787"/>
        <end position="1842"/>
    </location>
</feature>
<evidence type="ECO:0000256" key="12">
    <source>
        <dbReference type="ARBA" id="ARBA00023157"/>
    </source>
</evidence>
<comment type="similarity">
    <text evidence="3">Belongs to the polycystin family.</text>
</comment>
<evidence type="ECO:0000256" key="10">
    <source>
        <dbReference type="ARBA" id="ARBA00023069"/>
    </source>
</evidence>
<feature type="transmembrane region" description="Helical" evidence="17">
    <location>
        <begin position="3548"/>
        <end position="3567"/>
    </location>
</feature>
<feature type="transmembrane region" description="Helical" evidence="17">
    <location>
        <begin position="3246"/>
        <end position="3266"/>
    </location>
</feature>
<dbReference type="InterPro" id="IPR042060">
    <property type="entry name" value="PLAT_polycystin1"/>
</dbReference>
<feature type="domain" description="PKD" evidence="19">
    <location>
        <begin position="1696"/>
        <end position="1759"/>
    </location>
</feature>
<dbReference type="InterPro" id="IPR001304">
    <property type="entry name" value="C-type_lectin-like"/>
</dbReference>
<evidence type="ECO:0000256" key="14">
    <source>
        <dbReference type="ARBA" id="ARBA00023273"/>
    </source>
</evidence>
<evidence type="ECO:0000256" key="4">
    <source>
        <dbReference type="ARBA" id="ARBA00022475"/>
    </source>
</evidence>
<dbReference type="GO" id="GO:0006816">
    <property type="term" value="P:calcium ion transport"/>
    <property type="evidence" value="ECO:0007669"/>
    <property type="project" value="TreeGrafter"/>
</dbReference>
<dbReference type="InterPro" id="IPR013122">
    <property type="entry name" value="PKD1_2_channel"/>
</dbReference>
<evidence type="ECO:0000256" key="7">
    <source>
        <dbReference type="ARBA" id="ARBA00022729"/>
    </source>
</evidence>
<dbReference type="SUPFAM" id="SSF52058">
    <property type="entry name" value="L domain-like"/>
    <property type="match status" value="1"/>
</dbReference>
<dbReference type="InterPro" id="IPR000203">
    <property type="entry name" value="GPS"/>
</dbReference>
<dbReference type="Gene3D" id="1.10.287.70">
    <property type="match status" value="1"/>
</dbReference>
<dbReference type="FunFam" id="2.60.60.20:FF:000012">
    <property type="entry name" value="polycystin-1 isoform X2"/>
    <property type="match status" value="1"/>
</dbReference>
<dbReference type="OMA" id="PWRQSYL"/>
<dbReference type="PROSITE" id="PS50041">
    <property type="entry name" value="C_TYPE_LECTIN_2"/>
    <property type="match status" value="1"/>
</dbReference>
<dbReference type="Pfam" id="PF13855">
    <property type="entry name" value="LRR_8"/>
    <property type="match status" value="1"/>
</dbReference>
<keyword evidence="9 17" id="KW-1133">Transmembrane helix</keyword>
<dbReference type="SUPFAM" id="SSF49299">
    <property type="entry name" value="PKD domain"/>
    <property type="match status" value="12"/>
</dbReference>
<dbReference type="PRINTS" id="PR00500">
    <property type="entry name" value="POLYCYSTIN1"/>
</dbReference>
<dbReference type="Gene3D" id="2.60.60.20">
    <property type="entry name" value="PLAT/LH2 domain"/>
    <property type="match status" value="1"/>
</dbReference>
<keyword evidence="10" id="KW-0969">Cilium</keyword>
<dbReference type="InterPro" id="IPR000601">
    <property type="entry name" value="PKD_dom"/>
</dbReference>
<dbReference type="Pfam" id="PF01477">
    <property type="entry name" value="PLAT"/>
    <property type="match status" value="1"/>
</dbReference>
<dbReference type="Pfam" id="PF08016">
    <property type="entry name" value="PKD_channel"/>
    <property type="match status" value="1"/>
</dbReference>
<dbReference type="InterPro" id="IPR036392">
    <property type="entry name" value="PLAT/LH2_dom_sf"/>
</dbReference>
<dbReference type="Gene3D" id="3.10.100.10">
    <property type="entry name" value="Mannose-Binding Protein A, subunit A"/>
    <property type="match status" value="1"/>
</dbReference>
<comment type="subcellular location">
    <subcellularLocation>
        <location evidence="2">Cell membrane</location>
        <topology evidence="2">Multi-pass membrane protein</topology>
    </subcellularLocation>
    <subcellularLocation>
        <location evidence="1">Cell projection</location>
        <location evidence="1">Cilium</location>
    </subcellularLocation>
</comment>
<dbReference type="CDD" id="cd00037">
    <property type="entry name" value="CLECT"/>
    <property type="match status" value="1"/>
</dbReference>
<dbReference type="PROSITE" id="PS51111">
    <property type="entry name" value="REJ"/>
    <property type="match status" value="1"/>
</dbReference>
<dbReference type="eggNOG" id="KOG3599">
    <property type="taxonomic scope" value="Eukaryota"/>
</dbReference>
<dbReference type="InterPro" id="IPR002889">
    <property type="entry name" value="WSC_carb-bd"/>
</dbReference>
<feature type="transmembrane region" description="Helical" evidence="17">
    <location>
        <begin position="3286"/>
        <end position="3308"/>
    </location>
</feature>
<evidence type="ECO:0000256" key="6">
    <source>
        <dbReference type="ARBA" id="ARBA00022692"/>
    </source>
</evidence>
<dbReference type="PANTHER" id="PTHR46730:SF2">
    <property type="entry name" value="POLYCYSTIN-1 ISOFORM X1"/>
    <property type="match status" value="1"/>
</dbReference>
<evidence type="ECO:0000313" key="25">
    <source>
        <dbReference type="Proteomes" id="UP000008672"/>
    </source>
</evidence>
<evidence type="ECO:0000256" key="17">
    <source>
        <dbReference type="SAM" id="Phobius"/>
    </source>
</evidence>
<keyword evidence="13" id="KW-0325">Glycoprotein</keyword>
<dbReference type="InParanoid" id="H3B277"/>
<feature type="domain" description="PKD" evidence="19">
    <location>
        <begin position="1102"/>
        <end position="1158"/>
    </location>
</feature>
<dbReference type="InterPro" id="IPR013783">
    <property type="entry name" value="Ig-like_fold"/>
</dbReference>
<feature type="transmembrane region" description="Helical" evidence="17">
    <location>
        <begin position="3913"/>
        <end position="3936"/>
    </location>
</feature>
<dbReference type="InterPro" id="IPR002859">
    <property type="entry name" value="PKD/REJ-like"/>
</dbReference>
<evidence type="ECO:0000256" key="5">
    <source>
        <dbReference type="ARBA" id="ARBA00022614"/>
    </source>
</evidence>
<feature type="domain" description="PKD" evidence="19">
    <location>
        <begin position="1337"/>
        <end position="1415"/>
    </location>
</feature>
<evidence type="ECO:0000256" key="16">
    <source>
        <dbReference type="SAM" id="MobiDB-lite"/>
    </source>
</evidence>
<name>H3B277_LATCH</name>
<dbReference type="EMBL" id="AFYH01091834">
    <property type="status" value="NOT_ANNOTATED_CDS"/>
    <property type="molecule type" value="Genomic_DNA"/>
</dbReference>
<feature type="domain" description="PKD" evidence="19">
    <location>
        <begin position="1252"/>
        <end position="1305"/>
    </location>
</feature>
<feature type="transmembrane region" description="Helical" evidence="17">
    <location>
        <begin position="3877"/>
        <end position="3901"/>
    </location>
</feature>
<dbReference type="InterPro" id="IPR057244">
    <property type="entry name" value="GAIN_B"/>
</dbReference>
<keyword evidence="4" id="KW-1003">Cell membrane</keyword>
<keyword evidence="12" id="KW-1015">Disulfide bond</keyword>
<dbReference type="GeneTree" id="ENSGT00940000158702"/>
<dbReference type="STRING" id="7897.ENSLACP00000015998"/>
<dbReference type="EMBL" id="AFYH01091835">
    <property type="status" value="NOT_ANNOTATED_CDS"/>
    <property type="molecule type" value="Genomic_DNA"/>
</dbReference>
<evidence type="ECO:0000256" key="11">
    <source>
        <dbReference type="ARBA" id="ARBA00023136"/>
    </source>
</evidence>
<dbReference type="InterPro" id="IPR032675">
    <property type="entry name" value="LRR_dom_sf"/>
</dbReference>
<evidence type="ECO:0000259" key="22">
    <source>
        <dbReference type="PROSITE" id="PS51111"/>
    </source>
</evidence>
<accession>H3B277</accession>
<feature type="domain" description="GAIN-B" evidence="21">
    <location>
        <begin position="2849"/>
        <end position="3017"/>
    </location>
</feature>
<keyword evidence="14" id="KW-0966">Cell projection</keyword>
<dbReference type="SUPFAM" id="SSF56436">
    <property type="entry name" value="C-type lectin-like"/>
    <property type="match status" value="1"/>
</dbReference>
<feature type="transmembrane region" description="Helical" evidence="17">
    <location>
        <begin position="3040"/>
        <end position="3059"/>
    </location>
</feature>
<dbReference type="InterPro" id="IPR046791">
    <property type="entry name" value="Polycystin_dom"/>
</dbReference>
<dbReference type="InterPro" id="IPR001024">
    <property type="entry name" value="PLAT/LH2_dom"/>
</dbReference>
<dbReference type="CDD" id="cd00146">
    <property type="entry name" value="PKD"/>
    <property type="match status" value="8"/>
</dbReference>
<dbReference type="SUPFAM" id="SSF49723">
    <property type="entry name" value="Lipase/lipooxygenase domain (PLAT/LH2 domain)"/>
    <property type="match status" value="1"/>
</dbReference>
<dbReference type="InterPro" id="IPR000434">
    <property type="entry name" value="PC1"/>
</dbReference>
<dbReference type="InterPro" id="IPR014010">
    <property type="entry name" value="REJ_dom"/>
</dbReference>